<dbReference type="PANTHER" id="PTHR33802">
    <property type="entry name" value="SI:CH211-161H7.5-RELATED"/>
    <property type="match status" value="1"/>
</dbReference>
<keyword evidence="1" id="KW-0812">Transmembrane</keyword>
<feature type="transmembrane region" description="Helical" evidence="1">
    <location>
        <begin position="55"/>
        <end position="80"/>
    </location>
</feature>
<dbReference type="AlphaFoldDB" id="A0A6T1ZCK1"/>
<evidence type="ECO:0000256" key="1">
    <source>
        <dbReference type="SAM" id="Phobius"/>
    </source>
</evidence>
<evidence type="ECO:0000313" key="3">
    <source>
        <dbReference type="EMBL" id="CAE0809338.1"/>
    </source>
</evidence>
<feature type="transmembrane region" description="Helical" evidence="1">
    <location>
        <begin position="134"/>
        <end position="153"/>
    </location>
</feature>
<accession>A0A6T1ZCK1</accession>
<keyword evidence="1" id="KW-1133">Transmembrane helix</keyword>
<gene>
    <name evidence="2" type="ORF">EGYM00163_LOCUS20469</name>
    <name evidence="3" type="ORF">EGYM00163_LOCUS20470</name>
</gene>
<dbReference type="EMBL" id="HBJA01057861">
    <property type="protein sequence ID" value="CAE0809338.1"/>
    <property type="molecule type" value="Transcribed_RNA"/>
</dbReference>
<dbReference type="EMBL" id="HBJA01057860">
    <property type="protein sequence ID" value="CAE0809337.1"/>
    <property type="molecule type" value="Transcribed_RNA"/>
</dbReference>
<feature type="transmembrane region" description="Helical" evidence="1">
    <location>
        <begin position="92"/>
        <end position="114"/>
    </location>
</feature>
<feature type="transmembrane region" description="Helical" evidence="1">
    <location>
        <begin position="264"/>
        <end position="288"/>
    </location>
</feature>
<feature type="transmembrane region" description="Helical" evidence="1">
    <location>
        <begin position="300"/>
        <end position="321"/>
    </location>
</feature>
<feature type="transmembrane region" description="Helical" evidence="1">
    <location>
        <begin position="12"/>
        <end position="35"/>
    </location>
</feature>
<proteinExistence type="predicted"/>
<name>A0A6T1ZCK1_9EUGL</name>
<feature type="transmembrane region" description="Helical" evidence="1">
    <location>
        <begin position="165"/>
        <end position="187"/>
    </location>
</feature>
<dbReference type="PANTHER" id="PTHR33802:SF1">
    <property type="entry name" value="XK-RELATED PROTEIN"/>
    <property type="match status" value="1"/>
</dbReference>
<reference evidence="2" key="1">
    <citation type="submission" date="2021-01" db="EMBL/GenBank/DDBJ databases">
        <authorList>
            <person name="Corre E."/>
            <person name="Pelletier E."/>
            <person name="Niang G."/>
            <person name="Scheremetjew M."/>
            <person name="Finn R."/>
            <person name="Kale V."/>
            <person name="Holt S."/>
            <person name="Cochrane G."/>
            <person name="Meng A."/>
            <person name="Brown T."/>
            <person name="Cohen L."/>
        </authorList>
    </citation>
    <scope>NUCLEOTIDE SEQUENCE</scope>
    <source>
        <strain evidence="2">CCMP1594</strain>
    </source>
</reference>
<feature type="transmembrane region" description="Helical" evidence="1">
    <location>
        <begin position="193"/>
        <end position="213"/>
    </location>
</feature>
<keyword evidence="1" id="KW-0472">Membrane</keyword>
<evidence type="ECO:0000313" key="2">
    <source>
        <dbReference type="EMBL" id="CAE0809337.1"/>
    </source>
</evidence>
<organism evidence="2">
    <name type="scientific">Eutreptiella gymnastica</name>
    <dbReference type="NCBI Taxonomy" id="73025"/>
    <lineage>
        <taxon>Eukaryota</taxon>
        <taxon>Discoba</taxon>
        <taxon>Euglenozoa</taxon>
        <taxon>Euglenida</taxon>
        <taxon>Spirocuta</taxon>
        <taxon>Euglenophyceae</taxon>
        <taxon>Eutreptiales</taxon>
        <taxon>Eutreptiaceae</taxon>
        <taxon>Eutreptiella</taxon>
    </lineage>
</organism>
<feature type="transmembrane region" description="Helical" evidence="1">
    <location>
        <begin position="327"/>
        <end position="347"/>
    </location>
</feature>
<feature type="transmembrane region" description="Helical" evidence="1">
    <location>
        <begin position="225"/>
        <end position="244"/>
    </location>
</feature>
<sequence>MEPGASNEATWADWFHSLALVAVAGATVYVGRFVMKNVFAPGTNMQSFFMTTRELDSAVMGVLGSCVALLLLCIGIMYRYASIIRQKDILRLKLWQILNIFAFALQQILVGVNIRIDTGTRHTPDFYTLFTPAPWAFAIWAVIFLWEMVFVVWQALPSQRSNNLLAAISPYFIMANLSQTLWCFAFCPYAQRVLVVAACFLGSIAVSLSFAHYEFTAKQNYYRSSYTWQLWFFVQLPLTLHFGWTTAATLVNSNSILARADAPLYIQIAFSLFCLYAAAAIALCLMFLRYDAVYGLTVTWAIWGVRGGTGLLIADTAVTVGSDTLNAQLLTAEVLAGAAIIMLLKLLRMTMYQASLEMRNRVFPPFLLTDLE</sequence>
<protein>
    <submittedName>
        <fullName evidence="2">Uncharacterized protein</fullName>
    </submittedName>
</protein>